<accession>A0A6B0GPK3</accession>
<feature type="transmembrane region" description="Helical" evidence="1">
    <location>
        <begin position="16"/>
        <end position="35"/>
    </location>
</feature>
<feature type="domain" description="DUF8108" evidence="2">
    <location>
        <begin position="64"/>
        <end position="128"/>
    </location>
</feature>
<dbReference type="OrthoDB" id="177582at2157"/>
<keyword evidence="1" id="KW-0812">Transmembrane</keyword>
<keyword evidence="4" id="KW-1185">Reference proteome</keyword>
<keyword evidence="1" id="KW-0472">Membrane</keyword>
<dbReference type="AlphaFoldDB" id="A0A6B0GPK3"/>
<name>A0A6B0GPK3_9EURY</name>
<comment type="caution">
    <text evidence="3">The sequence shown here is derived from an EMBL/GenBank/DDBJ whole genome shotgun (WGS) entry which is preliminary data.</text>
</comment>
<reference evidence="3 4" key="1">
    <citation type="submission" date="2019-12" db="EMBL/GenBank/DDBJ databases">
        <title>Halocatena pleomorpha gen. nov. sp. nov., an extremely halophilic archaeon of family Halobacteriaceae isolated from saltpan soil.</title>
        <authorList>
            <person name="Pal Y."/>
            <person name="Verma A."/>
            <person name="Krishnamurthi S."/>
            <person name="Kumar P."/>
        </authorList>
    </citation>
    <scope>NUCLEOTIDE SEQUENCE [LARGE SCALE GENOMIC DNA]</scope>
    <source>
        <strain evidence="3 4">JCM 16495</strain>
    </source>
</reference>
<dbReference type="Proteomes" id="UP000451471">
    <property type="component" value="Unassembled WGS sequence"/>
</dbReference>
<protein>
    <recommendedName>
        <fullName evidence="2">DUF8108 domain-containing protein</fullName>
    </recommendedName>
</protein>
<evidence type="ECO:0000313" key="3">
    <source>
        <dbReference type="EMBL" id="MWG35479.1"/>
    </source>
</evidence>
<evidence type="ECO:0000256" key="1">
    <source>
        <dbReference type="SAM" id="Phobius"/>
    </source>
</evidence>
<dbReference type="EMBL" id="WSZK01000023">
    <property type="protein sequence ID" value="MWG35479.1"/>
    <property type="molecule type" value="Genomic_DNA"/>
</dbReference>
<proteinExistence type="predicted"/>
<evidence type="ECO:0000259" key="2">
    <source>
        <dbReference type="Pfam" id="PF26413"/>
    </source>
</evidence>
<sequence>MSDRPSTFADSLGEKLLFLVDLALAVGAVVLSVALPRALDAPPLFVVASLFATILLLWAANGARTHPVTTFGTKREVEYAVARDETCDECGGHVEVGEKRRFAERTFAFGVPLSTGDWGVNVYCENCREGDGARESLTSDEERVDHDALLELA</sequence>
<keyword evidence="1" id="KW-1133">Transmembrane helix</keyword>
<evidence type="ECO:0000313" key="4">
    <source>
        <dbReference type="Proteomes" id="UP000451471"/>
    </source>
</evidence>
<dbReference type="Pfam" id="PF26413">
    <property type="entry name" value="DUF8108"/>
    <property type="match status" value="1"/>
</dbReference>
<gene>
    <name evidence="3" type="ORF">GQS65_13455</name>
</gene>
<dbReference type="RefSeq" id="WP_158205152.1">
    <property type="nucleotide sequence ID" value="NZ_WSZK01000023.1"/>
</dbReference>
<organism evidence="3 4">
    <name type="scientific">Halomarina oriensis</name>
    <dbReference type="NCBI Taxonomy" id="671145"/>
    <lineage>
        <taxon>Archaea</taxon>
        <taxon>Methanobacteriati</taxon>
        <taxon>Methanobacteriota</taxon>
        <taxon>Stenosarchaea group</taxon>
        <taxon>Halobacteria</taxon>
        <taxon>Halobacteriales</taxon>
        <taxon>Natronomonadaceae</taxon>
        <taxon>Halomarina</taxon>
    </lineage>
</organism>
<feature type="transmembrane region" description="Helical" evidence="1">
    <location>
        <begin position="41"/>
        <end position="60"/>
    </location>
</feature>
<dbReference type="InterPro" id="IPR058421">
    <property type="entry name" value="DUF8108_C"/>
</dbReference>